<dbReference type="SUPFAM" id="SSF56235">
    <property type="entry name" value="N-terminal nucleophile aminohydrolases (Ntn hydrolases)"/>
    <property type="match status" value="1"/>
</dbReference>
<organism evidence="9 10">
    <name type="scientific">Flectobacillus rivi</name>
    <dbReference type="NCBI Taxonomy" id="2984209"/>
    <lineage>
        <taxon>Bacteria</taxon>
        <taxon>Pseudomonadati</taxon>
        <taxon>Bacteroidota</taxon>
        <taxon>Cytophagia</taxon>
        <taxon>Cytophagales</taxon>
        <taxon>Flectobacillaceae</taxon>
        <taxon>Flectobacillus</taxon>
    </lineage>
</organism>
<evidence type="ECO:0000256" key="1">
    <source>
        <dbReference type="ARBA" id="ARBA00005187"/>
    </source>
</evidence>
<comment type="pathway">
    <text evidence="1">Amino-acid biosynthesis; L-asparagine biosynthesis; L-asparagine from L-aspartate (L-Gln route): step 1/1.</text>
</comment>
<dbReference type="Pfam" id="PF13537">
    <property type="entry name" value="GATase_7"/>
    <property type="match status" value="1"/>
</dbReference>
<dbReference type="PANTHER" id="PTHR43284:SF1">
    <property type="entry name" value="ASPARAGINE SYNTHETASE"/>
    <property type="match status" value="1"/>
</dbReference>
<sequence>MCGINGIIALRPVEAMPRLLKNMNQKLQQRGPDDDSIWTSNDLTMGMGMRRLAIVDASFAKQPWQEKDICLCFNGEIYNHRVLRQTLVGLGYHFNTESDTEVLAKAYLHWGTSCFEHLEGMFAIAIMDFKLNKLFLARDINGEKPLYYFINHEFVIWSSELKGLLTSYEVLRKEKALINPEALNWYFRLGFIPAPLSIYQSILKVKPAQCLSIDLSTLQVSTFDFWKMPDYAPHFNYHDALFTLDRLIQDSMQQQICINHRSGLLLSGGIDSSILAYWFKEMNPNVCCFSLQTHSDRNDESFAAQKIAQYLGLKHEIIPLDFAQVQKQLSETLCYFDEPYADSSAIASDTVHQWVKNDIKLMYGGDGADEVFGGYQRYLMPFWAEKIRSYAPFLRSINRLPLHQLPDNNRVNTWVKFLGKIGTSPSEDILNISQMGMSESILKTILLPHWQYQPHTLQELFEILPLESPLTLARLWDKQIALEGDMLVKTDRMSMRASIEYRTPFLSKNLWEFSQKISDTLLIQKGVTKYLLKAYHSTLFPEGFQQRKKQGFEVPIATWLSTSLKKELLMLTSSDFLQKQGIFDAIKMTEQVRFFLQKPNRYKFQLWSIYCFQKWYEQAIN</sequence>
<dbReference type="SUPFAM" id="SSF52402">
    <property type="entry name" value="Adenine nucleotide alpha hydrolases-like"/>
    <property type="match status" value="1"/>
</dbReference>
<keyword evidence="10" id="KW-1185">Reference proteome</keyword>
<dbReference type="CDD" id="cd01991">
    <property type="entry name" value="Asn_synthase_B_C"/>
    <property type="match status" value="1"/>
</dbReference>
<dbReference type="PROSITE" id="PS51278">
    <property type="entry name" value="GATASE_TYPE_2"/>
    <property type="match status" value="1"/>
</dbReference>
<dbReference type="InterPro" id="IPR033738">
    <property type="entry name" value="AsnB_N"/>
</dbReference>
<reference evidence="9 10" key="1">
    <citation type="submission" date="2023-05" db="EMBL/GenBank/DDBJ databases">
        <title>Novel species of genus Flectobacillus isolated from stream in China.</title>
        <authorList>
            <person name="Lu H."/>
        </authorList>
    </citation>
    <scope>NUCLEOTIDE SEQUENCE [LARGE SCALE GENOMIC DNA]</scope>
    <source>
        <strain evidence="9 10">LFS242W</strain>
    </source>
</reference>
<dbReference type="Pfam" id="PF00733">
    <property type="entry name" value="Asn_synthase"/>
    <property type="match status" value="1"/>
</dbReference>
<name>A0ABT6Z0Q8_9BACT</name>
<evidence type="ECO:0000256" key="5">
    <source>
        <dbReference type="ARBA" id="ARBA00022840"/>
    </source>
</evidence>
<dbReference type="EMBL" id="JASHIE010000005">
    <property type="protein sequence ID" value="MDI9874697.1"/>
    <property type="molecule type" value="Genomic_DNA"/>
</dbReference>
<proteinExistence type="inferred from homology"/>
<dbReference type="GO" id="GO:0004066">
    <property type="term" value="F:asparagine synthase (glutamine-hydrolyzing) activity"/>
    <property type="evidence" value="ECO:0007669"/>
    <property type="project" value="UniProtKB-EC"/>
</dbReference>
<comment type="catalytic activity">
    <reaction evidence="7">
        <text>L-aspartate + L-glutamine + ATP + H2O = L-asparagine + L-glutamate + AMP + diphosphate + H(+)</text>
        <dbReference type="Rhea" id="RHEA:12228"/>
        <dbReference type="ChEBI" id="CHEBI:15377"/>
        <dbReference type="ChEBI" id="CHEBI:15378"/>
        <dbReference type="ChEBI" id="CHEBI:29985"/>
        <dbReference type="ChEBI" id="CHEBI:29991"/>
        <dbReference type="ChEBI" id="CHEBI:30616"/>
        <dbReference type="ChEBI" id="CHEBI:33019"/>
        <dbReference type="ChEBI" id="CHEBI:58048"/>
        <dbReference type="ChEBI" id="CHEBI:58359"/>
        <dbReference type="ChEBI" id="CHEBI:456215"/>
        <dbReference type="EC" id="6.3.5.4"/>
    </reaction>
</comment>
<dbReference type="InterPro" id="IPR001962">
    <property type="entry name" value="Asn_synthase"/>
</dbReference>
<dbReference type="Gene3D" id="3.60.20.10">
    <property type="entry name" value="Glutamine Phosphoribosylpyrophosphate, subunit 1, domain 1"/>
    <property type="match status" value="1"/>
</dbReference>
<dbReference type="InterPro" id="IPR051786">
    <property type="entry name" value="ASN_synthetase/amidase"/>
</dbReference>
<evidence type="ECO:0000313" key="10">
    <source>
        <dbReference type="Proteomes" id="UP001225761"/>
    </source>
</evidence>
<evidence type="ECO:0000313" key="9">
    <source>
        <dbReference type="EMBL" id="MDI9874697.1"/>
    </source>
</evidence>
<evidence type="ECO:0000259" key="8">
    <source>
        <dbReference type="PROSITE" id="PS51278"/>
    </source>
</evidence>
<dbReference type="InterPro" id="IPR014729">
    <property type="entry name" value="Rossmann-like_a/b/a_fold"/>
</dbReference>
<evidence type="ECO:0000256" key="4">
    <source>
        <dbReference type="ARBA" id="ARBA00022741"/>
    </source>
</evidence>
<accession>A0ABT6Z0Q8</accession>
<keyword evidence="9" id="KW-0436">Ligase</keyword>
<evidence type="ECO:0000256" key="3">
    <source>
        <dbReference type="ARBA" id="ARBA00012737"/>
    </source>
</evidence>
<dbReference type="CDD" id="cd00712">
    <property type="entry name" value="AsnB"/>
    <property type="match status" value="1"/>
</dbReference>
<keyword evidence="4" id="KW-0547">Nucleotide-binding</keyword>
<dbReference type="InterPro" id="IPR017932">
    <property type="entry name" value="GATase_2_dom"/>
</dbReference>
<comment type="caution">
    <text evidence="9">The sequence shown here is derived from an EMBL/GenBank/DDBJ whole genome shotgun (WGS) entry which is preliminary data.</text>
</comment>
<dbReference type="NCBIfam" id="TIGR01536">
    <property type="entry name" value="asn_synth_AEB"/>
    <property type="match status" value="1"/>
</dbReference>
<keyword evidence="5" id="KW-0067">ATP-binding</keyword>
<dbReference type="InterPro" id="IPR029055">
    <property type="entry name" value="Ntn_hydrolases_N"/>
</dbReference>
<feature type="domain" description="Glutamine amidotransferase type-2" evidence="8">
    <location>
        <begin position="2"/>
        <end position="216"/>
    </location>
</feature>
<gene>
    <name evidence="9" type="primary">asnB</name>
    <name evidence="9" type="ORF">QM481_09175</name>
</gene>
<dbReference type="Proteomes" id="UP001225761">
    <property type="component" value="Unassembled WGS sequence"/>
</dbReference>
<dbReference type="InterPro" id="IPR006426">
    <property type="entry name" value="Asn_synth_AEB"/>
</dbReference>
<dbReference type="RefSeq" id="WP_283381524.1">
    <property type="nucleotide sequence ID" value="NZ_JASHIE010000005.1"/>
</dbReference>
<protein>
    <recommendedName>
        <fullName evidence="3">asparagine synthase (glutamine-hydrolyzing)</fullName>
        <ecNumber evidence="3">6.3.5.4</ecNumber>
    </recommendedName>
</protein>
<dbReference type="Gene3D" id="3.40.50.620">
    <property type="entry name" value="HUPs"/>
    <property type="match status" value="1"/>
</dbReference>
<dbReference type="PANTHER" id="PTHR43284">
    <property type="entry name" value="ASPARAGINE SYNTHETASE (GLUTAMINE-HYDROLYZING)"/>
    <property type="match status" value="1"/>
</dbReference>
<dbReference type="PIRSF" id="PIRSF001589">
    <property type="entry name" value="Asn_synthetase_glu-h"/>
    <property type="match status" value="1"/>
</dbReference>
<evidence type="ECO:0000256" key="2">
    <source>
        <dbReference type="ARBA" id="ARBA00005752"/>
    </source>
</evidence>
<evidence type="ECO:0000256" key="7">
    <source>
        <dbReference type="ARBA" id="ARBA00048741"/>
    </source>
</evidence>
<dbReference type="EC" id="6.3.5.4" evidence="3"/>
<keyword evidence="6" id="KW-0315">Glutamine amidotransferase</keyword>
<evidence type="ECO:0000256" key="6">
    <source>
        <dbReference type="ARBA" id="ARBA00022962"/>
    </source>
</evidence>
<comment type="similarity">
    <text evidence="2">Belongs to the asparagine synthetase family.</text>
</comment>